<dbReference type="InterPro" id="IPR006944">
    <property type="entry name" value="Phage/GTA_portal"/>
</dbReference>
<evidence type="ECO:0000313" key="3">
    <source>
        <dbReference type="Proteomes" id="UP001500618"/>
    </source>
</evidence>
<reference evidence="2 3" key="1">
    <citation type="journal article" date="2019" name="Int. J. Syst. Evol. Microbiol.">
        <title>The Global Catalogue of Microorganisms (GCM) 10K type strain sequencing project: providing services to taxonomists for standard genome sequencing and annotation.</title>
        <authorList>
            <consortium name="The Broad Institute Genomics Platform"/>
            <consortium name="The Broad Institute Genome Sequencing Center for Infectious Disease"/>
            <person name="Wu L."/>
            <person name="Ma J."/>
        </authorList>
    </citation>
    <scope>NUCLEOTIDE SEQUENCE [LARGE SCALE GENOMIC DNA]</scope>
    <source>
        <strain evidence="2 3">JCM 14718</strain>
    </source>
</reference>
<dbReference type="Pfam" id="PF04860">
    <property type="entry name" value="Phage_portal"/>
    <property type="match status" value="1"/>
</dbReference>
<sequence>MRNPFRRQASADVSEKRMFESSSVPPPGTSAVGGELAMQPETAMRLAPVFAAGRIIASTICMLPLQTYRKTADGSRVPLTNGSLLTSPSTTGGLRDWLFRMITSMIYRGNAVGIIIERDNLEYPTHIEWLNPDDVFVEDVLSQLIGRGSFSDPIWYWRGVEIPTADIVHIPWFPMPYRVWGMSPMAAFATSVATGLAAQQYSYDWFKSGGVPTGTFTNSEMEVSQTDANVIKGRLVQAIRSHEPIVYGKDWTYNPVSVKPQEAQFIQTMQLTATQIASVYGVDPKDVGGDTGSAGTIKYANEEQHDLKFLRFTIMPWLAPLEEALSKLLPRGQYVKFNVDALSRPDSATRFANYQIARNIGLQNLDEQRALEDWAPIPGGGGQDYTPLPLAEAAVTPASQTPDPNANEPDTDEPGT</sequence>
<dbReference type="Proteomes" id="UP001500618">
    <property type="component" value="Unassembled WGS sequence"/>
</dbReference>
<feature type="region of interest" description="Disordered" evidence="1">
    <location>
        <begin position="1"/>
        <end position="34"/>
    </location>
</feature>
<name>A0ABN2IB23_9ACTN</name>
<keyword evidence="3" id="KW-1185">Reference proteome</keyword>
<evidence type="ECO:0000256" key="1">
    <source>
        <dbReference type="SAM" id="MobiDB-lite"/>
    </source>
</evidence>
<feature type="region of interest" description="Disordered" evidence="1">
    <location>
        <begin position="373"/>
        <end position="416"/>
    </location>
</feature>
<dbReference type="RefSeq" id="WP_344313558.1">
    <property type="nucleotide sequence ID" value="NZ_BAAANY010000023.1"/>
</dbReference>
<dbReference type="Gene3D" id="1.20.1270.210">
    <property type="match status" value="1"/>
</dbReference>
<gene>
    <name evidence="2" type="ORF">GCM10009765_58910</name>
</gene>
<dbReference type="InterPro" id="IPR006427">
    <property type="entry name" value="Portal_HK97"/>
</dbReference>
<comment type="caution">
    <text evidence="2">The sequence shown here is derived from an EMBL/GenBank/DDBJ whole genome shotgun (WGS) entry which is preliminary data.</text>
</comment>
<accession>A0ABN2IB23</accession>
<proteinExistence type="predicted"/>
<evidence type="ECO:0000313" key="2">
    <source>
        <dbReference type="EMBL" id="GAA1701563.1"/>
    </source>
</evidence>
<protein>
    <submittedName>
        <fullName evidence="2">Phage portal protein</fullName>
    </submittedName>
</protein>
<organism evidence="2 3">
    <name type="scientific">Fodinicola feengrottensis</name>
    <dbReference type="NCBI Taxonomy" id="435914"/>
    <lineage>
        <taxon>Bacteria</taxon>
        <taxon>Bacillati</taxon>
        <taxon>Actinomycetota</taxon>
        <taxon>Actinomycetes</taxon>
        <taxon>Mycobacteriales</taxon>
        <taxon>Fodinicola</taxon>
    </lineage>
</organism>
<dbReference type="EMBL" id="BAAANY010000023">
    <property type="protein sequence ID" value="GAA1701563.1"/>
    <property type="molecule type" value="Genomic_DNA"/>
</dbReference>
<dbReference type="NCBIfam" id="TIGR01537">
    <property type="entry name" value="portal_HK97"/>
    <property type="match status" value="1"/>
</dbReference>